<proteinExistence type="predicted"/>
<feature type="coiled-coil region" evidence="1">
    <location>
        <begin position="315"/>
        <end position="363"/>
    </location>
</feature>
<dbReference type="EMBL" id="KR029587">
    <property type="protein sequence ID" value="AKH46910.1"/>
    <property type="molecule type" value="Genomic_DNA"/>
</dbReference>
<protein>
    <submittedName>
        <fullName evidence="2">Tail protein</fullName>
    </submittedName>
</protein>
<name>A0A0F7L4K9_9VIRU</name>
<keyword evidence="1" id="KW-0175">Coiled coil</keyword>
<evidence type="ECO:0000313" key="2">
    <source>
        <dbReference type="EMBL" id="AKH46910.1"/>
    </source>
</evidence>
<sequence length="592" mass="63569">MSRAKAVYRLFAQDKTKTGTKSAQGNFAKVDKAVAGLRIGLLAGTTAAIAFGAAVNKTSKSFDELAKQSKRLGFAVDQLDAWNYVAQLGGSSAESFAKSVRTLSRYMFDISVGAGEDARRAFEALNIEVQDSEGRLRDTTSVMLDAADAMQQMTSDEMKLATAQKLFGRSGAELIPILEQGGDAIREQLIEAQVLGTRYGEMTAKGEDVVDSQLRISRAARNVGDAIMVHALPGIASMTDWLAIHLVNALTQTDAEFRRFIAGLRIGDPAAAVRDIESEIVKLDQKIALTKEGMDDIGGNMVGISEFTEDRMRANSELQRTLDGLESEREYAEHQLGLSREQVALQERIANQQKLKREEMEKEREISISLSEDVPMPTFPLWIDPEADTTFEDIFFAPPSPDMHLGIQLLNDELDALTRKQELMGDVFDTVWGSATQGPEAMGKALLKLGATLAGEAIKKKMLGNVTKKRAGVETELASAKLWSTYGGIPFIGPGIASGLIATMLGEIKGAGHAIGAAAEGGYASGLTLVGERGPELVNFRTPGQVTPNHAIGSGGGPSIVVNIQGDLISDDTSKDNLARDIYNRLGQMGAA</sequence>
<reference evidence="2" key="1">
    <citation type="journal article" date="2015" name="Front. Microbiol.">
        <title>Combining genomic sequencing methods to explore viral diversity and reveal potential virus-host interactions.</title>
        <authorList>
            <person name="Chow C.E."/>
            <person name="Winget D.M."/>
            <person name="White R.A.III."/>
            <person name="Hallam S.J."/>
            <person name="Suttle C.A."/>
        </authorList>
    </citation>
    <scope>NUCLEOTIDE SEQUENCE</scope>
    <source>
        <strain evidence="2">Anoxic2_3</strain>
    </source>
</reference>
<accession>A0A0F7L4K9</accession>
<evidence type="ECO:0000256" key="1">
    <source>
        <dbReference type="SAM" id="Coils"/>
    </source>
</evidence>
<reference evidence="2" key="2">
    <citation type="submission" date="2015-03" db="EMBL/GenBank/DDBJ databases">
        <authorList>
            <person name="Chow C.-E.T."/>
            <person name="Winget D.M."/>
            <person name="White R.A.III."/>
            <person name="Hallam S.J."/>
            <person name="Suttle C.A."/>
        </authorList>
    </citation>
    <scope>NUCLEOTIDE SEQUENCE</scope>
    <source>
        <strain evidence="2">Anoxic2_3</strain>
    </source>
</reference>
<organism evidence="2">
    <name type="scientific">uncultured marine virus</name>
    <dbReference type="NCBI Taxonomy" id="186617"/>
    <lineage>
        <taxon>Viruses</taxon>
        <taxon>environmental samples</taxon>
    </lineage>
</organism>